<gene>
    <name evidence="3" type="ORF">TM35_000381050</name>
</gene>
<dbReference type="Proteomes" id="UP000192257">
    <property type="component" value="Unassembled WGS sequence"/>
</dbReference>
<reference evidence="3 4" key="1">
    <citation type="submission" date="2017-03" db="EMBL/GenBank/DDBJ databases">
        <title>An alternative strategy for trypanosome survival in the mammalian bloodstream revealed through genome and transcriptome analysis of the ubiquitous bovine parasite Trypanosoma (Megatrypanum) theileri.</title>
        <authorList>
            <person name="Kelly S."/>
            <person name="Ivens A."/>
            <person name="Mott A."/>
            <person name="O'Neill E."/>
            <person name="Emms D."/>
            <person name="Macleod O."/>
            <person name="Voorheis P."/>
            <person name="Matthews J."/>
            <person name="Matthews K."/>
            <person name="Carrington M."/>
        </authorList>
    </citation>
    <scope>NUCLEOTIDE SEQUENCE [LARGE SCALE GENOMIC DNA]</scope>
    <source>
        <strain evidence="3">Edinburgh</strain>
    </source>
</reference>
<accession>A0A1X0NLN0</accession>
<organism evidence="3 4">
    <name type="scientific">Trypanosoma theileri</name>
    <dbReference type="NCBI Taxonomy" id="67003"/>
    <lineage>
        <taxon>Eukaryota</taxon>
        <taxon>Discoba</taxon>
        <taxon>Euglenozoa</taxon>
        <taxon>Kinetoplastea</taxon>
        <taxon>Metakinetoplastina</taxon>
        <taxon>Trypanosomatida</taxon>
        <taxon>Trypanosomatidae</taxon>
        <taxon>Trypanosoma</taxon>
    </lineage>
</organism>
<dbReference type="OrthoDB" id="245354at2759"/>
<proteinExistence type="predicted"/>
<dbReference type="AlphaFoldDB" id="A0A1X0NLN0"/>
<feature type="region of interest" description="Disordered" evidence="1">
    <location>
        <begin position="39"/>
        <end position="62"/>
    </location>
</feature>
<evidence type="ECO:0000256" key="1">
    <source>
        <dbReference type="SAM" id="MobiDB-lite"/>
    </source>
</evidence>
<keyword evidence="4" id="KW-1185">Reference proteome</keyword>
<evidence type="ECO:0000256" key="2">
    <source>
        <dbReference type="SAM" id="Phobius"/>
    </source>
</evidence>
<feature type="transmembrane region" description="Helical" evidence="2">
    <location>
        <begin position="12"/>
        <end position="29"/>
    </location>
</feature>
<evidence type="ECO:0000313" key="4">
    <source>
        <dbReference type="Proteomes" id="UP000192257"/>
    </source>
</evidence>
<keyword evidence="2" id="KW-0472">Membrane</keyword>
<keyword evidence="2" id="KW-0812">Transmembrane</keyword>
<keyword evidence="2" id="KW-1133">Transmembrane helix</keyword>
<protein>
    <submittedName>
        <fullName evidence="3">Putative GPI-anchored surface protein</fullName>
    </submittedName>
</protein>
<name>A0A1X0NLN0_9TRYP</name>
<evidence type="ECO:0000313" key="3">
    <source>
        <dbReference type="EMBL" id="ORC85030.1"/>
    </source>
</evidence>
<dbReference type="GeneID" id="39989299"/>
<dbReference type="RefSeq" id="XP_028879096.1">
    <property type="nucleotide sequence ID" value="XM_029029519.1"/>
</dbReference>
<dbReference type="EMBL" id="NBCO01000038">
    <property type="protein sequence ID" value="ORC85030.1"/>
    <property type="molecule type" value="Genomic_DNA"/>
</dbReference>
<sequence length="716" mass="82123">MLRRIVRRRTELLVVLFFVSLNVIFWRLTNLEKENFFREQEQEQQRKQHQQQEEQQHDNQQKEFKANISISSTSPSGHIHSLDFQPFVNTYNINYTSYLPATISVIVRYYANTREKDSLSMMLPPRHYQQMTCPQLRYQHQIEYNTVVQRINFTEGPKFSVHGFFYDPYPLCGRYLLSYLTSEQHPYLFALRVKSSGTTVSNDILTVPTGEWNSDVFIEQCGDCLETATGSDDKDPCAVDILFMARLMNDNRVLHAEVLPSNETLKDRRKIARNIRFFVTDPGDYILEVKMVHVNGTSDDVQVPKTLGFVGTRATVNNRKSFLYGGVCDIQRNIYGSPLLVRVVAVKNTERSTITPFCNISTNYNTSEGGQWVRFVDGADPDTPEGAPHSLAANCTLGDRYCYGNPNSLTDACGHNNHLVWVPSTCRLRIFARKSGGPSTGCLRVPPLQGRMSFMLLIGDSVMREYKSNCDALRLGQRGSNLTCVFANIAPEGKYFSQKYAHSVVRAMIDNVENTRPLGVLVTNFGIQHMIGKATTSQWIMFVDAFIDEWCKRNVTVLRGPYTTMSPSGSPKFPRGDEMDGSEWQLYMDKQNRRSLTIINYTEKEVKDRKFPAYMEWAVWLSPPTVHYARHGMTHQRELLWDRLAYERLQKIGFIRIDTVIPTLSRQEGSWDGLHQLSQYGKVQSAWRNRKAATHKFNGGVSFMLFLILTNVICFS</sequence>
<dbReference type="VEuPathDB" id="TriTrypDB:TM35_000381050"/>
<comment type="caution">
    <text evidence="3">The sequence shown here is derived from an EMBL/GenBank/DDBJ whole genome shotgun (WGS) entry which is preliminary data.</text>
</comment>